<evidence type="ECO:0000313" key="1">
    <source>
        <dbReference type="EMBL" id="GAH73285.1"/>
    </source>
</evidence>
<sequence>GELELEESLPKFLQGREIQAEPEIIVEAIPTVIESEVET</sequence>
<comment type="caution">
    <text evidence="1">The sequence shown here is derived from an EMBL/GenBank/DDBJ whole genome shotgun (WGS) entry which is preliminary data.</text>
</comment>
<organism evidence="1">
    <name type="scientific">marine sediment metagenome</name>
    <dbReference type="NCBI Taxonomy" id="412755"/>
    <lineage>
        <taxon>unclassified sequences</taxon>
        <taxon>metagenomes</taxon>
        <taxon>ecological metagenomes</taxon>
    </lineage>
</organism>
<dbReference type="EMBL" id="BARU01026022">
    <property type="protein sequence ID" value="GAH73285.1"/>
    <property type="molecule type" value="Genomic_DNA"/>
</dbReference>
<gene>
    <name evidence="1" type="ORF">S03H2_41852</name>
</gene>
<accession>X1IVI7</accession>
<feature type="non-terminal residue" evidence="1">
    <location>
        <position position="1"/>
    </location>
</feature>
<name>X1IVI7_9ZZZZ</name>
<protein>
    <submittedName>
        <fullName evidence="1">Uncharacterized protein</fullName>
    </submittedName>
</protein>
<reference evidence="1" key="1">
    <citation type="journal article" date="2014" name="Front. Microbiol.">
        <title>High frequency of phylogenetically diverse reductive dehalogenase-homologous genes in deep subseafloor sedimentary metagenomes.</title>
        <authorList>
            <person name="Kawai M."/>
            <person name="Futagami T."/>
            <person name="Toyoda A."/>
            <person name="Takaki Y."/>
            <person name="Nishi S."/>
            <person name="Hori S."/>
            <person name="Arai W."/>
            <person name="Tsubouchi T."/>
            <person name="Morono Y."/>
            <person name="Uchiyama I."/>
            <person name="Ito T."/>
            <person name="Fujiyama A."/>
            <person name="Inagaki F."/>
            <person name="Takami H."/>
        </authorList>
    </citation>
    <scope>NUCLEOTIDE SEQUENCE</scope>
    <source>
        <strain evidence="1">Expedition CK06-06</strain>
    </source>
</reference>
<proteinExistence type="predicted"/>
<dbReference type="AlphaFoldDB" id="X1IVI7"/>